<evidence type="ECO:0000256" key="12">
    <source>
        <dbReference type="ARBA" id="ARBA00023136"/>
    </source>
</evidence>
<name>A0A9W8DT79_9FUNG</name>
<dbReference type="InterPro" id="IPR052214">
    <property type="entry name" value="DAG_Lipase-Related"/>
</dbReference>
<comment type="cofactor">
    <cofactor evidence="1">
        <name>Ca(2+)</name>
        <dbReference type="ChEBI" id="CHEBI:29108"/>
    </cofactor>
</comment>
<evidence type="ECO:0000256" key="1">
    <source>
        <dbReference type="ARBA" id="ARBA00001913"/>
    </source>
</evidence>
<keyword evidence="5" id="KW-0812">Transmembrane</keyword>
<evidence type="ECO:0000313" key="17">
    <source>
        <dbReference type="EMBL" id="KAJ1917693.1"/>
    </source>
</evidence>
<feature type="compositionally biased region" description="Polar residues" evidence="15">
    <location>
        <begin position="27"/>
        <end position="36"/>
    </location>
</feature>
<evidence type="ECO:0000313" key="18">
    <source>
        <dbReference type="Proteomes" id="UP001150538"/>
    </source>
</evidence>
<organism evidence="17 18">
    <name type="scientific">Mycoemilia scoparia</name>
    <dbReference type="NCBI Taxonomy" id="417184"/>
    <lineage>
        <taxon>Eukaryota</taxon>
        <taxon>Fungi</taxon>
        <taxon>Fungi incertae sedis</taxon>
        <taxon>Zoopagomycota</taxon>
        <taxon>Kickxellomycotina</taxon>
        <taxon>Kickxellomycetes</taxon>
        <taxon>Kickxellales</taxon>
        <taxon>Kickxellaceae</taxon>
        <taxon>Mycoemilia</taxon>
    </lineage>
</organism>
<keyword evidence="10" id="KW-1133">Transmembrane helix</keyword>
<evidence type="ECO:0000256" key="13">
    <source>
        <dbReference type="ARBA" id="ARBA00024531"/>
    </source>
</evidence>
<dbReference type="EC" id="3.1.1.116" evidence="14"/>
<keyword evidence="3" id="KW-1003">Cell membrane</keyword>
<feature type="region of interest" description="Disordered" evidence="15">
    <location>
        <begin position="1369"/>
        <end position="1414"/>
    </location>
</feature>
<dbReference type="PANTHER" id="PTHR45792">
    <property type="entry name" value="DIACYLGLYCEROL LIPASE HOMOLOG-RELATED"/>
    <property type="match status" value="1"/>
</dbReference>
<dbReference type="CDD" id="cd00519">
    <property type="entry name" value="Lipase_3"/>
    <property type="match status" value="1"/>
</dbReference>
<keyword evidence="4" id="KW-0597">Phosphoprotein</keyword>
<feature type="compositionally biased region" description="Low complexity" evidence="15">
    <location>
        <begin position="456"/>
        <end position="480"/>
    </location>
</feature>
<feature type="compositionally biased region" description="Polar residues" evidence="15">
    <location>
        <begin position="1370"/>
        <end position="1379"/>
    </location>
</feature>
<evidence type="ECO:0000256" key="3">
    <source>
        <dbReference type="ARBA" id="ARBA00022475"/>
    </source>
</evidence>
<sequence>MSPLCRAQEPGEKSKQKQQSAKSTSKRITNGYTSKKGSSEPHAPNSPTLQKHNNNQRLAYLRKIQPLTTFNSDTNGNVVEQQNQLRLQKGSHSGAENEALYLDALHKYNGYEKKHDRLKHRKQSIVRRIDDSDNDYNNDMNEEEEDNENDERESLSAADKVSVEPFSYPLGSKHTLLHPRAANLISTVTNVTRIGISLSHLFFESIFEVMAESTAFSWKTSRSVASYGWNQYDRARILIDTFMPFEFVGQTWASVTQGSANMAHKTASLAELFVESGFRLSTRTMQCGFKLAENYVWMIDALFGSTDTSKALAAFVHLVRRELSEGNPEIRALIHRKGWIRFSGSVVKAIVAWACLQLVTHRKPRKYKMTLVYTNKGLEAPYCPRIGQDEPRLDTNRHSRKTVYSRYGSSARRAHTLPEGKRPIDGFDSLHKIPGSYHDDERFDIGGPNGYLVPTLDLPESSTRSSSSTSLSLSPSSSDSEFQDRYSSPQFESDRGRNYGATPTIGSSQHINELPQWDPSWHDRLSQSLRDLSLRESQNGYSKRGGIHKRKYSDHSVSYSFLEQTDPPKPSSVYSFCSVNVSAPPSLPSSPCMTPTPRERLDFDETNHFDQIPLSERYTENYHHNHYHHHGSGKSLLLFHLTRYATIAFSSYGHRFMQITGMNDEDIDIAALLDQFSAHEYYDSCDNFAEDDSAMPSEMSPMSPRAPASPWPADIPSSNGFIATRPSAIHRQSSYTANRSSISRHTSRQSLKRTRSRRTSIVGLNKSLKPSLSRQGTGNRYKRRHTTQILEHANHLAFSRHTGIKIGDLLFSSYVAPLKPGVTQSVKEAAKVKSKTKILGDEQGLTVDNLDFGVDKNNIGDQEDAKPSSGESIKGNQMAPAANNSSGLMGWVNMIPGSSIVTSNSNNLRSAIPYVISWVPRPVKYLFPTSILPTWVSNLEKPFGSSNSSPDNDASDPTPKRAKQSHPPRPPKLSAASSPSISAATGTSDIKNHSFHQRVFSKASQSIFYRRPSIHTLVHYIAVDHVTQSIVLACRGTLGISDLLVDMACQYDNIKLERHPQSLIEDFRVHAGMWHSALMLADHKSEVFGEVAEALRMYPRYGLVLCGHSLGGGVAGLLALLWSQPLEESKAHGETSLHYPSDYNEEFINPYFLPVNGNGNNGSSSNAGGAYTPRRFVTTSRFGLVANRPIHCYSYGPPCSGNSALSRYCRGLITSVANSDDFISFLSLGSCLDLISITSTLSQERGIAEKIVKKVLQTQKDKWISRCKLIPSFRVSSLLGLGSRENGDNNEGIDDSNNNNNDNDNDSSNKSKEAIINSQEKSKQAKESLKELDDWFLSLVNTLRANMDNEKLYPAGDVYILSEPGEENIESAQNSANSNDKNHQNDTVGAGASTSQIGKEREKGHDEGDEDSETLTSDVKQYCLYYCNDVETRFSEVRFNRNMISHHLPQLYERRLAGLSHTMIK</sequence>
<feature type="region of interest" description="Disordered" evidence="15">
    <location>
        <begin position="856"/>
        <end position="881"/>
    </location>
</feature>
<protein>
    <recommendedName>
        <fullName evidence="14">sn-1-specific diacylglycerol lipase</fullName>
        <ecNumber evidence="14">3.1.1.116</ecNumber>
    </recommendedName>
</protein>
<feature type="domain" description="Fungal lipase-type" evidence="16">
    <location>
        <begin position="1031"/>
        <end position="1121"/>
    </location>
</feature>
<feature type="compositionally biased region" description="Low complexity" evidence="15">
    <location>
        <begin position="1295"/>
        <end position="1306"/>
    </location>
</feature>
<keyword evidence="6" id="KW-0479">Metal-binding</keyword>
<dbReference type="OrthoDB" id="438440at2759"/>
<keyword evidence="11" id="KW-0443">Lipid metabolism</keyword>
<dbReference type="GO" id="GO:0016298">
    <property type="term" value="F:lipase activity"/>
    <property type="evidence" value="ECO:0007669"/>
    <property type="project" value="TreeGrafter"/>
</dbReference>
<keyword evidence="18" id="KW-1185">Reference proteome</keyword>
<feature type="compositionally biased region" description="Basic residues" evidence="15">
    <location>
        <begin position="745"/>
        <end position="758"/>
    </location>
</feature>
<evidence type="ECO:0000256" key="8">
    <source>
        <dbReference type="ARBA" id="ARBA00022837"/>
    </source>
</evidence>
<feature type="region of interest" description="Disordered" evidence="15">
    <location>
        <begin position="1"/>
        <end position="52"/>
    </location>
</feature>
<evidence type="ECO:0000256" key="10">
    <source>
        <dbReference type="ARBA" id="ARBA00022989"/>
    </source>
</evidence>
<feature type="compositionally biased region" description="Basic and acidic residues" evidence="15">
    <location>
        <begin position="416"/>
        <end position="426"/>
    </location>
</feature>
<feature type="region of interest" description="Disordered" evidence="15">
    <location>
        <begin position="402"/>
        <end position="426"/>
    </location>
</feature>
<evidence type="ECO:0000259" key="16">
    <source>
        <dbReference type="Pfam" id="PF01764"/>
    </source>
</evidence>
<dbReference type="GO" id="GO:0019369">
    <property type="term" value="P:arachidonate metabolic process"/>
    <property type="evidence" value="ECO:0007669"/>
    <property type="project" value="TreeGrafter"/>
</dbReference>
<comment type="catalytic activity">
    <reaction evidence="13">
        <text>a 1,2-diacyl-sn-glycerol + H2O = a 2-acylglycerol + a fatty acid + H(+)</text>
        <dbReference type="Rhea" id="RHEA:33275"/>
        <dbReference type="ChEBI" id="CHEBI:15377"/>
        <dbReference type="ChEBI" id="CHEBI:15378"/>
        <dbReference type="ChEBI" id="CHEBI:17389"/>
        <dbReference type="ChEBI" id="CHEBI:17815"/>
        <dbReference type="ChEBI" id="CHEBI:28868"/>
        <dbReference type="EC" id="3.1.1.116"/>
    </reaction>
    <physiologicalReaction direction="left-to-right" evidence="13">
        <dbReference type="Rhea" id="RHEA:33276"/>
    </physiologicalReaction>
</comment>
<dbReference type="Pfam" id="PF01764">
    <property type="entry name" value="Lipase_3"/>
    <property type="match status" value="1"/>
</dbReference>
<reference evidence="17" key="1">
    <citation type="submission" date="2022-07" db="EMBL/GenBank/DDBJ databases">
        <title>Phylogenomic reconstructions and comparative analyses of Kickxellomycotina fungi.</title>
        <authorList>
            <person name="Reynolds N.K."/>
            <person name="Stajich J.E."/>
            <person name="Barry K."/>
            <person name="Grigoriev I.V."/>
            <person name="Crous P."/>
            <person name="Smith M.E."/>
        </authorList>
    </citation>
    <scope>NUCLEOTIDE SEQUENCE</scope>
    <source>
        <strain evidence="17">NBRC 100468</strain>
    </source>
</reference>
<keyword evidence="12" id="KW-0472">Membrane</keyword>
<feature type="region of interest" description="Disordered" evidence="15">
    <location>
        <begin position="448"/>
        <end position="519"/>
    </location>
</feature>
<evidence type="ECO:0000256" key="5">
    <source>
        <dbReference type="ARBA" id="ARBA00022692"/>
    </source>
</evidence>
<evidence type="ECO:0000256" key="15">
    <source>
        <dbReference type="SAM" id="MobiDB-lite"/>
    </source>
</evidence>
<dbReference type="GO" id="GO:0046340">
    <property type="term" value="P:diacylglycerol catabolic process"/>
    <property type="evidence" value="ECO:0007669"/>
    <property type="project" value="TreeGrafter"/>
</dbReference>
<dbReference type="Gene3D" id="3.40.50.1820">
    <property type="entry name" value="alpha/beta hydrolase"/>
    <property type="match status" value="1"/>
</dbReference>
<dbReference type="InterPro" id="IPR029058">
    <property type="entry name" value="AB_hydrolase_fold"/>
</dbReference>
<feature type="region of interest" description="Disordered" evidence="15">
    <location>
        <begin position="942"/>
        <end position="987"/>
    </location>
</feature>
<dbReference type="SUPFAM" id="SSF53474">
    <property type="entry name" value="alpha/beta-Hydrolases"/>
    <property type="match status" value="1"/>
</dbReference>
<dbReference type="Proteomes" id="UP001150538">
    <property type="component" value="Unassembled WGS sequence"/>
</dbReference>
<feature type="compositionally biased region" description="Basic residues" evidence="15">
    <location>
        <begin position="116"/>
        <end position="125"/>
    </location>
</feature>
<feature type="compositionally biased region" description="Low complexity" evidence="15">
    <location>
        <begin position="945"/>
        <end position="957"/>
    </location>
</feature>
<evidence type="ECO:0000256" key="7">
    <source>
        <dbReference type="ARBA" id="ARBA00022801"/>
    </source>
</evidence>
<gene>
    <name evidence="17" type="ORF">H4219_003060</name>
</gene>
<evidence type="ECO:0000256" key="2">
    <source>
        <dbReference type="ARBA" id="ARBA00004651"/>
    </source>
</evidence>
<comment type="caution">
    <text evidence="17">The sequence shown here is derived from an EMBL/GenBank/DDBJ whole genome shotgun (WGS) entry which is preliminary data.</text>
</comment>
<proteinExistence type="predicted"/>
<feature type="compositionally biased region" description="Low complexity" evidence="15">
    <location>
        <begin position="972"/>
        <end position="984"/>
    </location>
</feature>
<keyword evidence="9" id="KW-0442">Lipid degradation</keyword>
<dbReference type="GO" id="GO:0005886">
    <property type="term" value="C:plasma membrane"/>
    <property type="evidence" value="ECO:0007669"/>
    <property type="project" value="UniProtKB-SubCell"/>
</dbReference>
<keyword evidence="8" id="KW-0106">Calcium</keyword>
<dbReference type="GO" id="GO:0046872">
    <property type="term" value="F:metal ion binding"/>
    <property type="evidence" value="ECO:0007669"/>
    <property type="project" value="UniProtKB-KW"/>
</dbReference>
<feature type="compositionally biased region" description="Acidic residues" evidence="15">
    <location>
        <begin position="132"/>
        <end position="151"/>
    </location>
</feature>
<feature type="region of interest" description="Disordered" evidence="15">
    <location>
        <begin position="1284"/>
        <end position="1310"/>
    </location>
</feature>
<dbReference type="EMBL" id="JANBPU010000064">
    <property type="protein sequence ID" value="KAJ1917693.1"/>
    <property type="molecule type" value="Genomic_DNA"/>
</dbReference>
<evidence type="ECO:0000256" key="11">
    <source>
        <dbReference type="ARBA" id="ARBA00023098"/>
    </source>
</evidence>
<evidence type="ECO:0000256" key="4">
    <source>
        <dbReference type="ARBA" id="ARBA00022553"/>
    </source>
</evidence>
<comment type="subcellular location">
    <subcellularLocation>
        <location evidence="2">Cell membrane</location>
        <topology evidence="2">Multi-pass membrane protein</topology>
    </subcellularLocation>
</comment>
<accession>A0A9W8DT79</accession>
<evidence type="ECO:0000256" key="9">
    <source>
        <dbReference type="ARBA" id="ARBA00022963"/>
    </source>
</evidence>
<dbReference type="PANTHER" id="PTHR45792:SF7">
    <property type="entry name" value="PUTATIVE (AFU_ORTHOLOGUE AFUA_6G02710)-RELATED"/>
    <property type="match status" value="1"/>
</dbReference>
<dbReference type="InterPro" id="IPR002921">
    <property type="entry name" value="Fungal_lipase-type"/>
</dbReference>
<evidence type="ECO:0000256" key="14">
    <source>
        <dbReference type="ARBA" id="ARBA00026104"/>
    </source>
</evidence>
<evidence type="ECO:0000256" key="6">
    <source>
        <dbReference type="ARBA" id="ARBA00022723"/>
    </source>
</evidence>
<feature type="region of interest" description="Disordered" evidence="15">
    <location>
        <begin position="114"/>
        <end position="156"/>
    </location>
</feature>
<feature type="region of interest" description="Disordered" evidence="15">
    <location>
        <begin position="732"/>
        <end position="760"/>
    </location>
</feature>
<feature type="compositionally biased region" description="Polar residues" evidence="15">
    <location>
        <begin position="732"/>
        <end position="744"/>
    </location>
</feature>
<keyword evidence="7" id="KW-0378">Hydrolase</keyword>